<organism evidence="1 2">
    <name type="scientific">Proteus faecis</name>
    <dbReference type="NCBI Taxonomy" id="2050967"/>
    <lineage>
        <taxon>Bacteria</taxon>
        <taxon>Pseudomonadati</taxon>
        <taxon>Pseudomonadota</taxon>
        <taxon>Gammaproteobacteria</taxon>
        <taxon>Enterobacterales</taxon>
        <taxon>Morganellaceae</taxon>
        <taxon>Proteus</taxon>
    </lineage>
</organism>
<protein>
    <submittedName>
        <fullName evidence="1">Uncharacterized protein</fullName>
    </submittedName>
</protein>
<accession>A0ABZ3ENZ3</accession>
<evidence type="ECO:0000313" key="2">
    <source>
        <dbReference type="Proteomes" id="UP001438077"/>
    </source>
</evidence>
<gene>
    <name evidence="1" type="ORF">MYW70_05805</name>
</gene>
<name>A0ABZ3ENZ3_9GAMM</name>
<dbReference type="RefSeq" id="WP_109395781.1">
    <property type="nucleotide sequence ID" value="NZ_CP095785.1"/>
</dbReference>
<reference evidence="1 2" key="1">
    <citation type="submission" date="2022-03" db="EMBL/GenBank/DDBJ databases">
        <title>Sea Food Isolates.</title>
        <authorList>
            <person name="Li C."/>
        </authorList>
    </citation>
    <scope>NUCLEOTIDE SEQUENCE [LARGE SCALE GENOMIC DNA]</scope>
    <source>
        <strain evidence="1 2">19MO01SH08</strain>
    </source>
</reference>
<evidence type="ECO:0000313" key="1">
    <source>
        <dbReference type="EMBL" id="XAG32725.1"/>
    </source>
</evidence>
<dbReference type="EMBL" id="CP095785">
    <property type="protein sequence ID" value="XAG32725.1"/>
    <property type="molecule type" value="Genomic_DNA"/>
</dbReference>
<keyword evidence="2" id="KW-1185">Reference proteome</keyword>
<sequence length="414" mass="47119">MDIRNISPQKTISIQNDKNSQDDKGISALSNSSREFKTNGNNHTSKESNKVLSGKIKEIIIEKNSQGKSTARVSNKNIVFSSEHNKNLTQSVSDDLKQIKQAISARRTVFKGLIANSLINNKESVGNEILSKYNNFTSLAPEFHDKASKAMTNFSISLELKNADEAIIFSILENNNKNDSVEYVKEYLNEKYQGYIDARKNKLNITNRAKSILKTMESNKFDKKIEDLFELVNDFKNKNIVRNESKLNTHDIFQGIAEHYLNDKNIHVNLEQAENIIEKMIKDKGLEFAATLNSEKRLETVNSAIDQTLDYIKALKLDENKNDIIMLAMGKTKSINRSNVFIRGMKGIRNLVIGKDNSKIDRLNKLTEGLIVSFESNTLKFLAENIKEMENIKQIKSMDDKDINSDKNNIKNEE</sequence>
<proteinExistence type="predicted"/>
<dbReference type="Proteomes" id="UP001438077">
    <property type="component" value="Chromosome"/>
</dbReference>